<organism evidence="9 10">
    <name type="scientific">Prevotella communis</name>
    <dbReference type="NCBI Taxonomy" id="2913614"/>
    <lineage>
        <taxon>Bacteria</taxon>
        <taxon>Pseudomonadati</taxon>
        <taxon>Bacteroidota</taxon>
        <taxon>Bacteroidia</taxon>
        <taxon>Bacteroidales</taxon>
        <taxon>Prevotellaceae</taxon>
        <taxon>Prevotella</taxon>
    </lineage>
</organism>
<dbReference type="PANTHER" id="PTHR30026:SF20">
    <property type="entry name" value="OUTER MEMBRANE PROTEIN TOLC"/>
    <property type="match status" value="1"/>
</dbReference>
<dbReference type="GO" id="GO:0015562">
    <property type="term" value="F:efflux transmembrane transporter activity"/>
    <property type="evidence" value="ECO:0007669"/>
    <property type="project" value="InterPro"/>
</dbReference>
<evidence type="ECO:0000256" key="3">
    <source>
        <dbReference type="ARBA" id="ARBA00022448"/>
    </source>
</evidence>
<dbReference type="InterPro" id="IPR051906">
    <property type="entry name" value="TolC-like"/>
</dbReference>
<protein>
    <submittedName>
        <fullName evidence="9">Outer membrane protein TolC</fullName>
    </submittedName>
</protein>
<gene>
    <name evidence="9" type="ORF">SAMN04487900_109103</name>
</gene>
<dbReference type="Gene3D" id="1.20.1600.10">
    <property type="entry name" value="Outer membrane efflux proteins (OEP)"/>
    <property type="match status" value="1"/>
</dbReference>
<evidence type="ECO:0000256" key="8">
    <source>
        <dbReference type="SAM" id="Coils"/>
    </source>
</evidence>
<comment type="subcellular location">
    <subcellularLocation>
        <location evidence="1">Cell outer membrane</location>
    </subcellularLocation>
</comment>
<evidence type="ECO:0000313" key="10">
    <source>
        <dbReference type="Proteomes" id="UP000199134"/>
    </source>
</evidence>
<comment type="similarity">
    <text evidence="2">Belongs to the outer membrane factor (OMF) (TC 1.B.17) family.</text>
</comment>
<sequence>MIALGCTLSASAQVSTPLPHREGQGESLYTLDQLKDSALHNNIAIRSAKYGVEAAQQQRKEAFTKFFPNVSGTGLWFNANKGMAKMDIDPSGIISPELGASLAQMLPAEALAAMSNPISMSMMKNGTIGSLMAVQPVFAGGQIINGNKLAKVGEEVNQLQLQLSENEVEKTVEQYFWQLASLQEKMKTINAVDTLLTDIYKDVDVAVRAGVAMRNNLLQVQLRRNDIESQRLKLQNGISIVKQLLGQYARLTPAPSPTGEGSSYSFNIVLPAMNEQVCSLPSSPREGAGLSLLPEYQLLGKQVEATNLQKKMAIGQNLPTVAVGAGYTYHNLMEKDHSFGMIFATVSVPISDWWGGSHAIKRRKLEHQKAVEQLEDNAQLLQIRMQNAWNGVEESYLQLQLAQRSIEQAEENLRLNRDYYRAGTSRLSDLLEAQLLYQQACDKHTDAFADYHQKLLEYRQSIGL</sequence>
<evidence type="ECO:0000256" key="1">
    <source>
        <dbReference type="ARBA" id="ARBA00004442"/>
    </source>
</evidence>
<dbReference type="InterPro" id="IPR003423">
    <property type="entry name" value="OMP_efflux"/>
</dbReference>
<keyword evidence="5" id="KW-0812">Transmembrane</keyword>
<name>A0A1H0GNX3_9BACT</name>
<feature type="coiled-coil region" evidence="8">
    <location>
        <begin position="357"/>
        <end position="412"/>
    </location>
</feature>
<keyword evidence="3" id="KW-0813">Transport</keyword>
<dbReference type="GO" id="GO:0009279">
    <property type="term" value="C:cell outer membrane"/>
    <property type="evidence" value="ECO:0007669"/>
    <property type="project" value="UniProtKB-SubCell"/>
</dbReference>
<keyword evidence="6" id="KW-0472">Membrane</keyword>
<dbReference type="SUPFAM" id="SSF56954">
    <property type="entry name" value="Outer membrane efflux proteins (OEP)"/>
    <property type="match status" value="1"/>
</dbReference>
<dbReference type="PANTHER" id="PTHR30026">
    <property type="entry name" value="OUTER MEMBRANE PROTEIN TOLC"/>
    <property type="match status" value="1"/>
</dbReference>
<reference evidence="10" key="1">
    <citation type="submission" date="2016-10" db="EMBL/GenBank/DDBJ databases">
        <authorList>
            <person name="de Groot N.N."/>
        </authorList>
    </citation>
    <scope>NUCLEOTIDE SEQUENCE [LARGE SCALE GENOMIC DNA]</scope>
    <source>
        <strain evidence="10">BP1-145</strain>
    </source>
</reference>
<evidence type="ECO:0000256" key="2">
    <source>
        <dbReference type="ARBA" id="ARBA00007613"/>
    </source>
</evidence>
<evidence type="ECO:0000256" key="5">
    <source>
        <dbReference type="ARBA" id="ARBA00022692"/>
    </source>
</evidence>
<dbReference type="OrthoDB" id="9807719at2"/>
<evidence type="ECO:0000256" key="6">
    <source>
        <dbReference type="ARBA" id="ARBA00023136"/>
    </source>
</evidence>
<dbReference type="GO" id="GO:0015288">
    <property type="term" value="F:porin activity"/>
    <property type="evidence" value="ECO:0007669"/>
    <property type="project" value="TreeGrafter"/>
</dbReference>
<dbReference type="Proteomes" id="UP000199134">
    <property type="component" value="Unassembled WGS sequence"/>
</dbReference>
<dbReference type="EMBL" id="FNIW01000009">
    <property type="protein sequence ID" value="SDO08567.1"/>
    <property type="molecule type" value="Genomic_DNA"/>
</dbReference>
<dbReference type="Pfam" id="PF02321">
    <property type="entry name" value="OEP"/>
    <property type="match status" value="1"/>
</dbReference>
<comment type="caution">
    <text evidence="9">The sequence shown here is derived from an EMBL/GenBank/DDBJ whole genome shotgun (WGS) entry which is preliminary data.</text>
</comment>
<accession>A0A1H0GNX3</accession>
<evidence type="ECO:0000256" key="4">
    <source>
        <dbReference type="ARBA" id="ARBA00022452"/>
    </source>
</evidence>
<proteinExistence type="inferred from homology"/>
<dbReference type="AlphaFoldDB" id="A0A1H0GNX3"/>
<evidence type="ECO:0000313" key="9">
    <source>
        <dbReference type="EMBL" id="SDO08567.1"/>
    </source>
</evidence>
<evidence type="ECO:0000256" key="7">
    <source>
        <dbReference type="ARBA" id="ARBA00023237"/>
    </source>
</evidence>
<dbReference type="GO" id="GO:1990281">
    <property type="term" value="C:efflux pump complex"/>
    <property type="evidence" value="ECO:0007669"/>
    <property type="project" value="TreeGrafter"/>
</dbReference>
<keyword evidence="7" id="KW-0998">Cell outer membrane</keyword>
<keyword evidence="8" id="KW-0175">Coiled coil</keyword>
<keyword evidence="4" id="KW-1134">Transmembrane beta strand</keyword>